<dbReference type="Pfam" id="PF00270">
    <property type="entry name" value="DEAD"/>
    <property type="match status" value="1"/>
</dbReference>
<keyword evidence="3" id="KW-0347">Helicase</keyword>
<keyword evidence="4" id="KW-0067">ATP-binding</keyword>
<evidence type="ECO:0000313" key="9">
    <source>
        <dbReference type="Proteomes" id="UP000318582"/>
    </source>
</evidence>
<dbReference type="PANTHER" id="PTHR44533:SF4">
    <property type="entry name" value="DEAD_H RNA HELICASE, PUTATIVE-RELATED"/>
    <property type="match status" value="1"/>
</dbReference>
<dbReference type="PROSITE" id="PS51194">
    <property type="entry name" value="HELICASE_CTER"/>
    <property type="match status" value="1"/>
</dbReference>
<dbReference type="Pfam" id="PF00271">
    <property type="entry name" value="Helicase_C"/>
    <property type="match status" value="1"/>
</dbReference>
<feature type="domain" description="Helicase C-terminal" evidence="7">
    <location>
        <begin position="1291"/>
        <end position="1438"/>
    </location>
</feature>
<dbReference type="GO" id="GO:0016787">
    <property type="term" value="F:hydrolase activity"/>
    <property type="evidence" value="ECO:0007669"/>
    <property type="project" value="UniProtKB-KW"/>
</dbReference>
<feature type="compositionally biased region" description="Acidic residues" evidence="5">
    <location>
        <begin position="1260"/>
        <end position="1270"/>
    </location>
</feature>
<comment type="caution">
    <text evidence="8">The sequence shown here is derived from an EMBL/GenBank/DDBJ whole genome shotgun (WGS) entry which is preliminary data.</text>
</comment>
<dbReference type="STRING" id="109895.A0A507DYJ4"/>
<evidence type="ECO:0000259" key="6">
    <source>
        <dbReference type="PROSITE" id="PS51192"/>
    </source>
</evidence>
<dbReference type="SMART" id="SM00487">
    <property type="entry name" value="DEXDc"/>
    <property type="match status" value="1"/>
</dbReference>
<dbReference type="PANTHER" id="PTHR44533">
    <property type="entry name" value="DEAD/H RNA HELICASE, PUTATIVE-RELATED"/>
    <property type="match status" value="1"/>
</dbReference>
<dbReference type="SUPFAM" id="SSF52540">
    <property type="entry name" value="P-loop containing nucleoside triphosphate hydrolases"/>
    <property type="match status" value="1"/>
</dbReference>
<dbReference type="Pfam" id="PF23002">
    <property type="entry name" value="PIN-like_DDX60"/>
    <property type="match status" value="1"/>
</dbReference>
<dbReference type="GO" id="GO:0005737">
    <property type="term" value="C:cytoplasm"/>
    <property type="evidence" value="ECO:0007669"/>
    <property type="project" value="TreeGrafter"/>
</dbReference>
<gene>
    <name evidence="8" type="ORF">PhCBS80983_g04932</name>
</gene>
<dbReference type="InterPro" id="IPR011545">
    <property type="entry name" value="DEAD/DEAH_box_helicase_dom"/>
</dbReference>
<accession>A0A507DYJ4</accession>
<dbReference type="InterPro" id="IPR052431">
    <property type="entry name" value="SKI2_subfamily_helicases"/>
</dbReference>
<dbReference type="GO" id="GO:0003676">
    <property type="term" value="F:nucleic acid binding"/>
    <property type="evidence" value="ECO:0007669"/>
    <property type="project" value="InterPro"/>
</dbReference>
<evidence type="ECO:0000256" key="1">
    <source>
        <dbReference type="ARBA" id="ARBA00022741"/>
    </source>
</evidence>
<keyword evidence="1" id="KW-0547">Nucleotide-binding</keyword>
<dbReference type="GO" id="GO:0005524">
    <property type="term" value="F:ATP binding"/>
    <property type="evidence" value="ECO:0007669"/>
    <property type="project" value="UniProtKB-KW"/>
</dbReference>
<evidence type="ECO:0000256" key="5">
    <source>
        <dbReference type="SAM" id="MobiDB-lite"/>
    </source>
</evidence>
<feature type="domain" description="Helicase ATP-binding" evidence="6">
    <location>
        <begin position="837"/>
        <end position="1007"/>
    </location>
</feature>
<evidence type="ECO:0000256" key="2">
    <source>
        <dbReference type="ARBA" id="ARBA00022801"/>
    </source>
</evidence>
<dbReference type="Proteomes" id="UP000318582">
    <property type="component" value="Unassembled WGS sequence"/>
</dbReference>
<dbReference type="InterPro" id="IPR055124">
    <property type="entry name" value="PIN-like_DDX60"/>
</dbReference>
<name>A0A507DYJ4_9FUNG</name>
<evidence type="ECO:0000256" key="3">
    <source>
        <dbReference type="ARBA" id="ARBA00022806"/>
    </source>
</evidence>
<dbReference type="InterPro" id="IPR027417">
    <property type="entry name" value="P-loop_NTPase"/>
</dbReference>
<proteinExistence type="predicted"/>
<dbReference type="InterPro" id="IPR014001">
    <property type="entry name" value="Helicase_ATP-bd"/>
</dbReference>
<protein>
    <recommendedName>
        <fullName evidence="10">P-loop containing nucleoside triphosphate hydrolase protein</fullName>
    </recommendedName>
</protein>
<evidence type="ECO:0008006" key="10">
    <source>
        <dbReference type="Google" id="ProtNLM"/>
    </source>
</evidence>
<dbReference type="EMBL" id="QEAQ01000091">
    <property type="protein sequence ID" value="TPX55910.1"/>
    <property type="molecule type" value="Genomic_DNA"/>
</dbReference>
<reference evidence="8 9" key="1">
    <citation type="journal article" date="2019" name="Sci. Rep.">
        <title>Comparative genomics of chytrid fungi reveal insights into the obligate biotrophic and pathogenic lifestyle of Synchytrium endobioticum.</title>
        <authorList>
            <person name="van de Vossenberg B.T.L.H."/>
            <person name="Warris S."/>
            <person name="Nguyen H.D.T."/>
            <person name="van Gent-Pelzer M.P.E."/>
            <person name="Joly D.L."/>
            <person name="van de Geest H.C."/>
            <person name="Bonants P.J.M."/>
            <person name="Smith D.S."/>
            <person name="Levesque C.A."/>
            <person name="van der Lee T.A.J."/>
        </authorList>
    </citation>
    <scope>NUCLEOTIDE SEQUENCE [LARGE SCALE GENOMIC DNA]</scope>
    <source>
        <strain evidence="8 9">CBS 809.83</strain>
    </source>
</reference>
<keyword evidence="2" id="KW-0378">Hydrolase</keyword>
<organism evidence="8 9">
    <name type="scientific">Powellomyces hirtus</name>
    <dbReference type="NCBI Taxonomy" id="109895"/>
    <lineage>
        <taxon>Eukaryota</taxon>
        <taxon>Fungi</taxon>
        <taxon>Fungi incertae sedis</taxon>
        <taxon>Chytridiomycota</taxon>
        <taxon>Chytridiomycota incertae sedis</taxon>
        <taxon>Chytridiomycetes</taxon>
        <taxon>Spizellomycetales</taxon>
        <taxon>Powellomycetaceae</taxon>
        <taxon>Powellomyces</taxon>
    </lineage>
</organism>
<feature type="compositionally biased region" description="Basic and acidic residues" evidence="5">
    <location>
        <begin position="711"/>
        <end position="723"/>
    </location>
</feature>
<feature type="region of interest" description="Disordered" evidence="5">
    <location>
        <begin position="711"/>
        <end position="769"/>
    </location>
</feature>
<sequence>MTSTQDQTEVAAAPRHWYTELHPVFLDVAGDFAGTELSIVDGDALLSLVCRDFSDLAQPNLLHGVYAVEDILSKLVQAKSVFEVVFFQDRKNMDNFPIDESLQSRKLATWRGLFRGAVIAHLRKIKQAPVHVFDSIRGDVWATYIQTRKPLYILTEDGSHVPRGDKSWSADVDRLHQACRQVWLESMWLHLHNSMSVVLMSKDMFVDNKVVSFVFHATKRIFDLAHAEEHAQTVVESCRLLDAAVQKDSSDNPVASITNDLGVVANALAKMIPTLTPLHLDFAKIFLLQANILPTTPLELRARPDVAPPVTKECSNALEDFLRLFYATASTVADDSADRFVDTVDERFYLTLLSEVSKSIIKNGSDIVDGAVLFGVEKNVEAMWNAICPTGNLYKYTALSQATDKAAVSVEPPPAAPKQRALPLLPYHQPFLEQHLPKLPAAAVSESDSSLDSDFIPIYETSRWNVAKPAPVVVAPKSTLPSLASRFPPKPQRMAGKVRKAEQRQASFIQKYAMSLTGVGGKLIKPKVIVVQPKGHSSAKPVRHTPTPTGSDTEPPTPSKGKGKPGSGGGKKIAAPSKKDAIIAANMERQANTEKELAAKRWAMLREKVENMGHHDLSIAELKRALNDEKSIFGKALVNELKLFMVMFLLKKWASFCVSASNPEDPASPERKEEGIEVLVEIFQLCSSILASSEATKAIVEETQRVLKKVGLEQPERISDSPDRPSSSRGDKKKEKDSSKSKSDKGSKAESKDKKAKGPSKIAKKDEPKVVADDDADLSFKFAFPRGLPTSSALKSPHNLTTFQLLYCGERMEKSMGESGPDPRVDFQPDAWQKKTLDAIDRNDSVFVVAPTSAGKTFIAYYAIEKVLRESDSGVIVYVAPTKALVNQIAAEISARFSKSYQYAGTSVWAVHTRDYKIHEPTRAQILVTVPHILQILMLQPDVTALWTPRLKCIIFDEIHSVARMDEGVVWEQNLMLCPCPIIALSATVGNPDEFAQWLQDLQAAKGHKLEMIRHAHRYSDLRKFVYAPQEFHAFKGLDDRALRNKTSIVHLHPIAALSLGLSTIPDDMHLESHECLMLYEAMHFESDDKAVLPPNLNPEKYFANLPIIKKSDIIAYQAELKSVLEQWMALPDARTSGAFSRVLKRLSKNIDGALKKTHDLYYAETKSSPVGLDYALKNVMALCHDLHRSGKLPAILFNYSRDHVEALALQLYEELDTAEANYKSTDGQWKRKVEAWESWKVAEVKRKAAMEKTKNAAAGEDDEPQDEGDAGWQASFDPTDPLPQFSFTGKSNMATYEINKDISSLEWYGVDPKLCLALRRGVGVHHAGMNLRYRQIVERYFRAGFLRVVVATGTLALGINMPASTSVFTEDSVFLTALEFRQAAGRAGRRGFDLLGNVVFFGIPLHKVYRLLASRLPSLSGHFPLSTTLVLRLHQLLGDEKSRKIGEEMFTAILSQNRVSLGCEAAKMEVLHHLRFSIEYLRRRGLLSEIGKPIHLSALTQYLYDTEPMNLNFAFLLNSGVLVAVLKKSSNSELTLLTVLAHLFGRRRLPANMSDFREELIKRSPSKVFLEPLPPAVVKVLKTHNDLVFEVMSSYIKHYVETLDHEDTAKLPLSGKSYPKAIEKAETSQSPFMENLANTALKYTARSPFVALSGFDDTFASVKELSQTLRSGVTLQASVVPMVSELLDDSIVLDSYVVDFYQHGQFKALVDGNGIRRGDVWQMLKDFHVILNGLRHTMEALLLTYKKAELKKLGQIEDEVDVLKADGGVPEEEEDYENEDDEDNGNLEETRKWSPILVIEPHLRDRRVWDIYVVLCKIQREFGEKMEAQAA</sequence>
<keyword evidence="9" id="KW-1185">Reference proteome</keyword>
<dbReference type="Gene3D" id="3.40.50.300">
    <property type="entry name" value="P-loop containing nucleotide triphosphate hydrolases"/>
    <property type="match status" value="2"/>
</dbReference>
<dbReference type="GO" id="GO:0004386">
    <property type="term" value="F:helicase activity"/>
    <property type="evidence" value="ECO:0007669"/>
    <property type="project" value="UniProtKB-KW"/>
</dbReference>
<dbReference type="InterPro" id="IPR001650">
    <property type="entry name" value="Helicase_C-like"/>
</dbReference>
<dbReference type="SMART" id="SM00490">
    <property type="entry name" value="HELICc"/>
    <property type="match status" value="1"/>
</dbReference>
<dbReference type="PROSITE" id="PS51192">
    <property type="entry name" value="HELICASE_ATP_BIND_1"/>
    <property type="match status" value="1"/>
</dbReference>
<feature type="region of interest" description="Disordered" evidence="5">
    <location>
        <begin position="1768"/>
        <end position="1788"/>
    </location>
</feature>
<feature type="compositionally biased region" description="Acidic residues" evidence="5">
    <location>
        <begin position="1770"/>
        <end position="1787"/>
    </location>
</feature>
<evidence type="ECO:0000313" key="8">
    <source>
        <dbReference type="EMBL" id="TPX55910.1"/>
    </source>
</evidence>
<dbReference type="Pfam" id="PF26076">
    <property type="entry name" value="WHD_DDX60"/>
    <property type="match status" value="1"/>
</dbReference>
<feature type="region of interest" description="Disordered" evidence="5">
    <location>
        <begin position="1252"/>
        <end position="1276"/>
    </location>
</feature>
<evidence type="ECO:0000259" key="7">
    <source>
        <dbReference type="PROSITE" id="PS51194"/>
    </source>
</evidence>
<feature type="region of interest" description="Disordered" evidence="5">
    <location>
        <begin position="532"/>
        <end position="576"/>
    </location>
</feature>
<dbReference type="InterPro" id="IPR059032">
    <property type="entry name" value="WHD_DDX60"/>
</dbReference>
<evidence type="ECO:0000256" key="4">
    <source>
        <dbReference type="ARBA" id="ARBA00022840"/>
    </source>
</evidence>
<feature type="compositionally biased region" description="Basic and acidic residues" evidence="5">
    <location>
        <begin position="729"/>
        <end position="753"/>
    </location>
</feature>
<dbReference type="FunFam" id="3.40.50.300:FF:001039">
    <property type="entry name" value="ATP-dependent RNA helicase DDX60"/>
    <property type="match status" value="1"/>
</dbReference>